<name>A0A379X215_SALET</name>
<reference evidence="2 3" key="1">
    <citation type="submission" date="2018-06" db="EMBL/GenBank/DDBJ databases">
        <authorList>
            <consortium name="Pathogen Informatics"/>
            <person name="Doyle S."/>
        </authorList>
    </citation>
    <scope>NUCLEOTIDE SEQUENCE [LARGE SCALE GENOMIC DNA]</scope>
    <source>
        <strain evidence="2 3">NCTC8261</strain>
    </source>
</reference>
<evidence type="ECO:0000313" key="3">
    <source>
        <dbReference type="Proteomes" id="UP000254712"/>
    </source>
</evidence>
<evidence type="ECO:0000313" key="2">
    <source>
        <dbReference type="EMBL" id="SUH40383.1"/>
    </source>
</evidence>
<dbReference type="EMBL" id="UGXT01000002">
    <property type="protein sequence ID" value="SUH40383.1"/>
    <property type="molecule type" value="Genomic_DNA"/>
</dbReference>
<evidence type="ECO:0000256" key="1">
    <source>
        <dbReference type="SAM" id="MobiDB-lite"/>
    </source>
</evidence>
<gene>
    <name evidence="2" type="ORF">NCTC8261_06771</name>
</gene>
<proteinExistence type="predicted"/>
<dbReference type="Proteomes" id="UP000254712">
    <property type="component" value="Unassembled WGS sequence"/>
</dbReference>
<organism evidence="2 3">
    <name type="scientific">Salmonella enterica I</name>
    <dbReference type="NCBI Taxonomy" id="59201"/>
    <lineage>
        <taxon>Bacteria</taxon>
        <taxon>Pseudomonadati</taxon>
        <taxon>Pseudomonadota</taxon>
        <taxon>Gammaproteobacteria</taxon>
        <taxon>Enterobacterales</taxon>
        <taxon>Enterobacteriaceae</taxon>
        <taxon>Salmonella</taxon>
    </lineage>
</organism>
<protein>
    <submittedName>
        <fullName evidence="2">Uncharacterized protein</fullName>
    </submittedName>
</protein>
<accession>A0A379X215</accession>
<sequence length="85" mass="9934">MARKTLRARRFFSLIFPFSSLPLFTLIKRLYPQKPLLLKRKMKRSRLNTPTNISHGKRRQNSLPVKMRWRKTSSGDPVGGLSLLP</sequence>
<dbReference type="AlphaFoldDB" id="A0A379X215"/>
<feature type="region of interest" description="Disordered" evidence="1">
    <location>
        <begin position="41"/>
        <end position="85"/>
    </location>
</feature>